<evidence type="ECO:0000313" key="1">
    <source>
        <dbReference type="EMBL" id="CRY96707.1"/>
    </source>
</evidence>
<organism evidence="1">
    <name type="scientific">uncultured prokaryote</name>
    <dbReference type="NCBI Taxonomy" id="198431"/>
    <lineage>
        <taxon>unclassified sequences</taxon>
        <taxon>environmental samples</taxon>
    </lineage>
</organism>
<dbReference type="EMBL" id="LN853796">
    <property type="protein sequence ID" value="CRY96707.1"/>
    <property type="molecule type" value="Genomic_DNA"/>
</dbReference>
<protein>
    <submittedName>
        <fullName evidence="1">Uncharacterized protein</fullName>
    </submittedName>
</protein>
<dbReference type="AlphaFoldDB" id="A0A0H5QLT0"/>
<proteinExistence type="predicted"/>
<reference evidence="1" key="2">
    <citation type="submission" date="2015-07" db="EMBL/GenBank/DDBJ databases">
        <title>Plasmids, circular viruses and viroids from rat gut.</title>
        <authorList>
            <person name="Jorgensen T.J."/>
            <person name="Hansen M.A."/>
            <person name="Xu Z."/>
            <person name="Tabak M.A."/>
            <person name="Sorensen S.J."/>
            <person name="Hansen L.H."/>
        </authorList>
    </citation>
    <scope>NUCLEOTIDE SEQUENCE</scope>
    <source>
        <strain evidence="1">RGFK1223</strain>
    </source>
</reference>
<sequence length="56" mass="6479">MEDGGRPPSESSFEVFSQKNRDWARHVLYPPKSASFGGFIGFLEKNKKKLFFNKIK</sequence>
<accession>A0A0H5QLT0</accession>
<name>A0A0H5QLT0_9ZZZZ</name>
<reference evidence="1" key="1">
    <citation type="submission" date="2015-06" db="EMBL/GenBank/DDBJ databases">
        <authorList>
            <person name="Joergensen T."/>
        </authorList>
    </citation>
    <scope>NUCLEOTIDE SEQUENCE</scope>
    <source>
        <strain evidence="1">RGFK1223</strain>
    </source>
</reference>